<gene>
    <name evidence="2" type="ORF">BDW47DRAFT_76869</name>
</gene>
<evidence type="ECO:0000313" key="2">
    <source>
        <dbReference type="EMBL" id="PLB34543.1"/>
    </source>
</evidence>
<protein>
    <submittedName>
        <fullName evidence="2">Uncharacterized protein</fullName>
    </submittedName>
</protein>
<dbReference type="GeneID" id="36526963"/>
<dbReference type="Proteomes" id="UP000234585">
    <property type="component" value="Unassembled WGS sequence"/>
</dbReference>
<proteinExistence type="predicted"/>
<dbReference type="RefSeq" id="XP_024668555.1">
    <property type="nucleotide sequence ID" value="XM_024819803.1"/>
</dbReference>
<reference evidence="2 3" key="1">
    <citation type="submission" date="2017-12" db="EMBL/GenBank/DDBJ databases">
        <authorList>
            <consortium name="DOE Joint Genome Institute"/>
            <person name="Haridas S."/>
            <person name="Kjaerbolling I."/>
            <person name="Vesth T.C."/>
            <person name="Frisvad J.C."/>
            <person name="Nybo J.L."/>
            <person name="Theobald S."/>
            <person name="Kuo A."/>
            <person name="Bowyer P."/>
            <person name="Matsuda Y."/>
            <person name="Mondo S."/>
            <person name="Lyhne E.K."/>
            <person name="Kogle M.E."/>
            <person name="Clum A."/>
            <person name="Lipzen A."/>
            <person name="Salamov A."/>
            <person name="Ngan C.Y."/>
            <person name="Daum C."/>
            <person name="Chiniquy J."/>
            <person name="Barry K."/>
            <person name="LaButti K."/>
            <person name="Simmons B.A."/>
            <person name="Magnuson J.K."/>
            <person name="Mortensen U.H."/>
            <person name="Larsen T.O."/>
            <person name="Grigoriev I.V."/>
            <person name="Baker S.E."/>
            <person name="Andersen M.R."/>
            <person name="Nordberg H.P."/>
            <person name="Cantor M.N."/>
            <person name="Hua S.X."/>
        </authorList>
    </citation>
    <scope>NUCLEOTIDE SEQUENCE [LARGE SCALE GENOMIC DNA]</scope>
    <source>
        <strain evidence="2 3">CBS 102.13</strain>
    </source>
</reference>
<name>A0A2I2F1M7_ASPCN</name>
<accession>A0A2I2F1M7</accession>
<feature type="signal peptide" evidence="1">
    <location>
        <begin position="1"/>
        <end position="21"/>
    </location>
</feature>
<feature type="chain" id="PRO_5014161564" evidence="1">
    <location>
        <begin position="22"/>
        <end position="199"/>
    </location>
</feature>
<dbReference type="EMBL" id="KZ559177">
    <property type="protein sequence ID" value="PLB34543.1"/>
    <property type="molecule type" value="Genomic_DNA"/>
</dbReference>
<keyword evidence="3" id="KW-1185">Reference proteome</keyword>
<evidence type="ECO:0000256" key="1">
    <source>
        <dbReference type="SAM" id="SignalP"/>
    </source>
</evidence>
<keyword evidence="1" id="KW-0732">Signal</keyword>
<evidence type="ECO:0000313" key="3">
    <source>
        <dbReference type="Proteomes" id="UP000234585"/>
    </source>
</evidence>
<dbReference type="AlphaFoldDB" id="A0A2I2F1M7"/>
<dbReference type="OrthoDB" id="10307931at2759"/>
<organism evidence="2 3">
    <name type="scientific">Aspergillus candidus</name>
    <dbReference type="NCBI Taxonomy" id="41067"/>
    <lineage>
        <taxon>Eukaryota</taxon>
        <taxon>Fungi</taxon>
        <taxon>Dikarya</taxon>
        <taxon>Ascomycota</taxon>
        <taxon>Pezizomycotina</taxon>
        <taxon>Eurotiomycetes</taxon>
        <taxon>Eurotiomycetidae</taxon>
        <taxon>Eurotiales</taxon>
        <taxon>Aspergillaceae</taxon>
        <taxon>Aspergillus</taxon>
        <taxon>Aspergillus subgen. Circumdati</taxon>
    </lineage>
</organism>
<sequence length="199" mass="21950">MRFTLNTILTLTATLTPAVLAGPHGPHGGHRSYGHSHGGNYCSQPINENLMQLTGEANDNAHFCSSLSTGLLSNDVDDLKSRQDQLRDDIFGAYSTLRGSSCTDIHPGAQRDLCRSFVEFTHAEKALQYALRAKNDDLESDSAYKDMIRCEAETQENYYHLADLLVDLNPVCCDDIKDATREMSWAFAGTQSKFTGSSH</sequence>